<accession>A0A1J1ITN7</accession>
<protein>
    <submittedName>
        <fullName evidence="1">CLUMA_CG016831, isoform A</fullName>
    </submittedName>
</protein>
<dbReference type="Proteomes" id="UP000183832">
    <property type="component" value="Unassembled WGS sequence"/>
</dbReference>
<evidence type="ECO:0000313" key="1">
    <source>
        <dbReference type="EMBL" id="CRL03611.1"/>
    </source>
</evidence>
<organism evidence="1 2">
    <name type="scientific">Clunio marinus</name>
    <dbReference type="NCBI Taxonomy" id="568069"/>
    <lineage>
        <taxon>Eukaryota</taxon>
        <taxon>Metazoa</taxon>
        <taxon>Ecdysozoa</taxon>
        <taxon>Arthropoda</taxon>
        <taxon>Hexapoda</taxon>
        <taxon>Insecta</taxon>
        <taxon>Pterygota</taxon>
        <taxon>Neoptera</taxon>
        <taxon>Endopterygota</taxon>
        <taxon>Diptera</taxon>
        <taxon>Nematocera</taxon>
        <taxon>Chironomoidea</taxon>
        <taxon>Chironomidae</taxon>
        <taxon>Clunio</taxon>
    </lineage>
</organism>
<reference evidence="1 2" key="1">
    <citation type="submission" date="2015-04" db="EMBL/GenBank/DDBJ databases">
        <authorList>
            <person name="Syromyatnikov M.Y."/>
            <person name="Popov V.N."/>
        </authorList>
    </citation>
    <scope>NUCLEOTIDE SEQUENCE [LARGE SCALE GENOMIC DNA]</scope>
</reference>
<dbReference type="AlphaFoldDB" id="A0A1J1ITN7"/>
<evidence type="ECO:0000313" key="2">
    <source>
        <dbReference type="Proteomes" id="UP000183832"/>
    </source>
</evidence>
<proteinExistence type="predicted"/>
<gene>
    <name evidence="1" type="ORF">CLUMA_CG016831</name>
</gene>
<sequence length="139" mass="16351">MEEMVEEVEYLKEEGSMMTLMVLGHKKYQLIEVYRLIEVTSYQSSTAFNLGAIGRVVGREIKFMALTKIQSDVDMEVIAKQHFLLFRFIMMMFWWKICKRNYIIVESCLSSDSSMYRFQNLSKLNNGDQHNGTVEKTNH</sequence>
<name>A0A1J1ITN7_9DIPT</name>
<keyword evidence="2" id="KW-1185">Reference proteome</keyword>
<dbReference type="EMBL" id="CVRI01000059">
    <property type="protein sequence ID" value="CRL03611.1"/>
    <property type="molecule type" value="Genomic_DNA"/>
</dbReference>